<feature type="compositionally biased region" description="Low complexity" evidence="13">
    <location>
        <begin position="534"/>
        <end position="543"/>
    </location>
</feature>
<keyword evidence="5" id="KW-0969">Cilium</keyword>
<dbReference type="AlphaFoldDB" id="A0A7S0SQL5"/>
<proteinExistence type="inferred from homology"/>
<gene>
    <name evidence="15" type="ORF">MANT1106_LOCUS15337</name>
</gene>
<feature type="compositionally biased region" description="Basic and acidic residues" evidence="13">
    <location>
        <begin position="1"/>
        <end position="10"/>
    </location>
</feature>
<dbReference type="InterPro" id="IPR039750">
    <property type="entry name" value="DRC1/DRC2"/>
</dbReference>
<keyword evidence="7" id="KW-0966">Cell projection</keyword>
<dbReference type="PANTHER" id="PTHR21625:SF0">
    <property type="entry name" value="DYNEIN REGULATORY COMPLEX SUBUNIT 2"/>
    <property type="match status" value="1"/>
</dbReference>
<evidence type="ECO:0000256" key="2">
    <source>
        <dbReference type="ARBA" id="ARBA00022490"/>
    </source>
</evidence>
<evidence type="ECO:0000256" key="13">
    <source>
        <dbReference type="SAM" id="MobiDB-lite"/>
    </source>
</evidence>
<dbReference type="GO" id="GO:0070286">
    <property type="term" value="P:axonemal dynein complex assembly"/>
    <property type="evidence" value="ECO:0007669"/>
    <property type="project" value="InterPro"/>
</dbReference>
<evidence type="ECO:0000256" key="12">
    <source>
        <dbReference type="SAM" id="Coils"/>
    </source>
</evidence>
<name>A0A7S0SQL5_9CHLO</name>
<dbReference type="Pfam" id="PF14772">
    <property type="entry name" value="NYD-SP28"/>
    <property type="match status" value="1"/>
</dbReference>
<dbReference type="InterPro" id="IPR039505">
    <property type="entry name" value="DRC1/2_N"/>
</dbReference>
<sequence>MVKGKADKGKAKGPPMTEEERLVQAEMEALKSQEDRRKKEESQRAGLKQRQLNEMRYAYINSIKIHNQWRKIMRLAKVEDLRKEIEVLSQNHEREVDRKDAIIQMLDRDLEEAEEQHQMALRAHLTVVDSLVALQYTRVRALEDEFHRNLRALEEEFDTERQEIVSAHTRQKRDMQDLMQAMEEEFERAKNEAQAEFESQREEIKNRNSEEYNVLKISLESTIEDLEKHFEDAHRAYLQSTDARTQSFKQLTKQDGVSARTIEKRMRKLIRLQDSLVHWRTKIATNSREWDERNKALRNEKENMSRHYQELKGGMNKFRSKEGKKLQALILISGAAARDLDEKLAKAEKLLKLTELSRKMETEQEKVAPFYAKVSADGATEEERLAAAAATEAAAAGGQAMLIEGAKVFSEAGVDNVEGTHEHGEGSLSSWGSGDDGAPIHEHQYLNRFFQRFNKVFLDQRAIERERGRLDQENEDLRTILKQYLDGISINEDVINNPANPLIVVNNKLMLAQAARSQQAMNIPQGSPSPAPPAQQLQYVNAN</sequence>
<comment type="similarity">
    <text evidence="9">Belongs to the DRC2 family.</text>
</comment>
<feature type="coiled-coil region" evidence="12">
    <location>
        <begin position="75"/>
        <end position="210"/>
    </location>
</feature>
<evidence type="ECO:0000256" key="5">
    <source>
        <dbReference type="ARBA" id="ARBA00023069"/>
    </source>
</evidence>
<evidence type="ECO:0000256" key="4">
    <source>
        <dbReference type="ARBA" id="ARBA00023054"/>
    </source>
</evidence>
<dbReference type="GO" id="GO:0003352">
    <property type="term" value="P:regulation of cilium movement"/>
    <property type="evidence" value="ECO:0007669"/>
    <property type="project" value="TreeGrafter"/>
</dbReference>
<evidence type="ECO:0000313" key="15">
    <source>
        <dbReference type="EMBL" id="CAD8712678.1"/>
    </source>
</evidence>
<feature type="compositionally biased region" description="Basic and acidic residues" evidence="13">
    <location>
        <begin position="29"/>
        <end position="43"/>
    </location>
</feature>
<feature type="domain" description="Dynein regulatory complex protein 1/2 N-terminal" evidence="14">
    <location>
        <begin position="28"/>
        <end position="126"/>
    </location>
</feature>
<evidence type="ECO:0000256" key="7">
    <source>
        <dbReference type="ARBA" id="ARBA00023273"/>
    </source>
</evidence>
<feature type="coiled-coil region" evidence="12">
    <location>
        <begin position="287"/>
        <end position="366"/>
    </location>
</feature>
<feature type="region of interest" description="Disordered" evidence="13">
    <location>
        <begin position="1"/>
        <end position="22"/>
    </location>
</feature>
<reference evidence="15" key="1">
    <citation type="submission" date="2021-01" db="EMBL/GenBank/DDBJ databases">
        <authorList>
            <person name="Corre E."/>
            <person name="Pelletier E."/>
            <person name="Niang G."/>
            <person name="Scheremetjew M."/>
            <person name="Finn R."/>
            <person name="Kale V."/>
            <person name="Holt S."/>
            <person name="Cochrane G."/>
            <person name="Meng A."/>
            <person name="Brown T."/>
            <person name="Cohen L."/>
        </authorList>
    </citation>
    <scope>NUCLEOTIDE SEQUENCE</scope>
    <source>
        <strain evidence="15">SL-175</strain>
    </source>
</reference>
<keyword evidence="6" id="KW-0206">Cytoskeleton</keyword>
<evidence type="ECO:0000259" key="14">
    <source>
        <dbReference type="Pfam" id="PF14772"/>
    </source>
</evidence>
<evidence type="ECO:0000256" key="9">
    <source>
        <dbReference type="ARBA" id="ARBA00038424"/>
    </source>
</evidence>
<dbReference type="EMBL" id="HBFC01025347">
    <property type="protein sequence ID" value="CAD8712678.1"/>
    <property type="molecule type" value="Transcribed_RNA"/>
</dbReference>
<keyword evidence="2" id="KW-0963">Cytoplasm</keyword>
<dbReference type="PANTHER" id="PTHR21625">
    <property type="entry name" value="NYD-SP28 PROTEIN"/>
    <property type="match status" value="1"/>
</dbReference>
<feature type="region of interest" description="Disordered" evidence="13">
    <location>
        <begin position="520"/>
        <end position="543"/>
    </location>
</feature>
<evidence type="ECO:0000256" key="10">
    <source>
        <dbReference type="ARBA" id="ARBA00040899"/>
    </source>
</evidence>
<accession>A0A7S0SQL5</accession>
<dbReference type="GO" id="GO:0060285">
    <property type="term" value="P:cilium-dependent cell motility"/>
    <property type="evidence" value="ECO:0007669"/>
    <property type="project" value="TreeGrafter"/>
</dbReference>
<evidence type="ECO:0000256" key="3">
    <source>
        <dbReference type="ARBA" id="ARBA00022846"/>
    </source>
</evidence>
<keyword evidence="4 12" id="KW-0175">Coiled coil</keyword>
<dbReference type="GO" id="GO:0005858">
    <property type="term" value="C:axonemal dynein complex"/>
    <property type="evidence" value="ECO:0007669"/>
    <property type="project" value="InterPro"/>
</dbReference>
<protein>
    <recommendedName>
        <fullName evidence="10">Dynein regulatory complex subunit 2</fullName>
    </recommendedName>
</protein>
<organism evidence="15">
    <name type="scientific">Mantoniella antarctica</name>
    <dbReference type="NCBI Taxonomy" id="81844"/>
    <lineage>
        <taxon>Eukaryota</taxon>
        <taxon>Viridiplantae</taxon>
        <taxon>Chlorophyta</taxon>
        <taxon>Mamiellophyceae</taxon>
        <taxon>Mamiellales</taxon>
        <taxon>Mamiellaceae</taxon>
        <taxon>Mantoniella</taxon>
    </lineage>
</organism>
<feature type="region of interest" description="Disordered" evidence="13">
    <location>
        <begin position="29"/>
        <end position="48"/>
    </location>
</feature>
<comment type="function">
    <text evidence="11">Component of the nexin-dynein regulatory complex (N-DRC), a key regulator of ciliary/flagellar motility which maintains the alignment and integrity of the distal axoneme and regulates microtubule sliding in motile axonemes. Plays a critical role in the assembly of N-DRC and also stabilizes the assembly of multiple inner dynein arms and radial spokes. Coassembles with DRC1 to form a central scaffold needed for assembly of the N-DRC and its attachment to the outer doublet microtubules.</text>
</comment>
<comment type="subcellular location">
    <subcellularLocation>
        <location evidence="1">Cytoplasm</location>
        <location evidence="1">Cytoskeleton</location>
        <location evidence="1">Flagellum axoneme</location>
    </subcellularLocation>
    <subcellularLocation>
        <location evidence="8">Cytoplasm</location>
        <location evidence="8">Cytoskeleton</location>
        <location evidence="8">Flagellum basal body</location>
    </subcellularLocation>
</comment>
<evidence type="ECO:0000256" key="11">
    <source>
        <dbReference type="ARBA" id="ARBA00045865"/>
    </source>
</evidence>
<evidence type="ECO:0000256" key="8">
    <source>
        <dbReference type="ARBA" id="ARBA00037841"/>
    </source>
</evidence>
<evidence type="ECO:0000256" key="6">
    <source>
        <dbReference type="ARBA" id="ARBA00023212"/>
    </source>
</evidence>
<keyword evidence="3" id="KW-0282">Flagellum</keyword>
<evidence type="ECO:0000256" key="1">
    <source>
        <dbReference type="ARBA" id="ARBA00004611"/>
    </source>
</evidence>